<dbReference type="Gene3D" id="3.90.550.10">
    <property type="entry name" value="Spore Coat Polysaccharide Biosynthesis Protein SpsA, Chain A"/>
    <property type="match status" value="1"/>
</dbReference>
<dbReference type="CDD" id="cd00761">
    <property type="entry name" value="Glyco_tranf_GTA_type"/>
    <property type="match status" value="1"/>
</dbReference>
<dbReference type="KEGG" id="bcel:BcellWH2_00540"/>
<dbReference type="AlphaFoldDB" id="A0A0P0GAS3"/>
<evidence type="ECO:0008006" key="3">
    <source>
        <dbReference type="Google" id="ProtNLM"/>
    </source>
</evidence>
<evidence type="ECO:0000313" key="1">
    <source>
        <dbReference type="EMBL" id="ALJ57808.1"/>
    </source>
</evidence>
<gene>
    <name evidence="1" type="ORF">BcellWH2_00540</name>
</gene>
<dbReference type="PATRIC" id="fig|246787.4.peg.562"/>
<dbReference type="RefSeq" id="WP_029426749.1">
    <property type="nucleotide sequence ID" value="NZ_CP012801.1"/>
</dbReference>
<dbReference type="SUPFAM" id="SSF53448">
    <property type="entry name" value="Nucleotide-diphospho-sugar transferases"/>
    <property type="match status" value="1"/>
</dbReference>
<proteinExistence type="predicted"/>
<dbReference type="EMBL" id="CP012801">
    <property type="protein sequence ID" value="ALJ57808.1"/>
    <property type="molecule type" value="Genomic_DNA"/>
</dbReference>
<organism evidence="1 2">
    <name type="scientific">Bacteroides cellulosilyticus</name>
    <dbReference type="NCBI Taxonomy" id="246787"/>
    <lineage>
        <taxon>Bacteria</taxon>
        <taxon>Pseudomonadati</taxon>
        <taxon>Bacteroidota</taxon>
        <taxon>Bacteroidia</taxon>
        <taxon>Bacteroidales</taxon>
        <taxon>Bacteroidaceae</taxon>
        <taxon>Bacteroides</taxon>
    </lineage>
</organism>
<dbReference type="InterPro" id="IPR029044">
    <property type="entry name" value="Nucleotide-diphossugar_trans"/>
</dbReference>
<sequence length="335" mass="39010">MTNNELHIYAPVVIPTLCRYEHLKRCIDTLSECTGADETELYVGLDFPAKESHWEGYRKICNYLPTITGFKNVVVIRREENIGATRNARDLLDIVHQKFDRYIFSEDDNEFSPNFLDYINTGLNKYKDNPEVIAICGYTELGYNYSCMKTYPFNAYPIVGYNAWGVGVWFDKKPTFTTTVADEILSSFKTVFKAVKLNQGIAIHRMMYRKRSNATGDLLWRLYCAFNKKYCIYPKVSKVRNWGFDGSGSNCAALTFYSEMEIDKDKTFEYDNFEIKTYPEVKVLQKKLYGLSGINLFAFLFEYLLYRMTGGTCFRDIKLIRKIMQLKVTLKNITK</sequence>
<evidence type="ECO:0000313" key="2">
    <source>
        <dbReference type="Proteomes" id="UP000061809"/>
    </source>
</evidence>
<accession>A0A0P0GAS3</accession>
<dbReference type="Proteomes" id="UP000061809">
    <property type="component" value="Chromosome"/>
</dbReference>
<protein>
    <recommendedName>
        <fullName evidence="3">Glycosyltransferase family 2 protein</fullName>
    </recommendedName>
</protein>
<reference evidence="1 2" key="1">
    <citation type="journal article" date="2015" name="Science">
        <title>Genetic determinants of in vivo fitness and diet responsiveness in multiple human gut Bacteroides.</title>
        <authorList>
            <person name="Wu M."/>
            <person name="McNulty N.P."/>
            <person name="Rodionov D.A."/>
            <person name="Khoroshkin M.S."/>
            <person name="Griffin N.W."/>
            <person name="Cheng J."/>
            <person name="Latreille P."/>
            <person name="Kerstetter R.A."/>
            <person name="Terrapon N."/>
            <person name="Henrissat B."/>
            <person name="Osterman A.L."/>
            <person name="Gordon J.I."/>
        </authorList>
    </citation>
    <scope>NUCLEOTIDE SEQUENCE [LARGE SCALE GENOMIC DNA]</scope>
    <source>
        <strain evidence="1 2">WH2</strain>
    </source>
</reference>
<name>A0A0P0GAS3_9BACE</name>